<dbReference type="GO" id="GO:0016990">
    <property type="term" value="F:arginine deiminase activity"/>
    <property type="evidence" value="ECO:0007669"/>
    <property type="project" value="TreeGrafter"/>
</dbReference>
<sequence length="545" mass="62418">MKKVNEIIGQGRYYFDKDQLLPVSELFLKYKEPNILDENQRLRRVVLSGPPGIEAYLAQLLPESESLFLEKMNVSEARKEFDTYDKLQQELGTITHDAKQILSERVLPKKIVDHFITKKGDKYVKDRMLDENGAFDRDKILQLLYDKVESLYVQFPPDDKRTKDTAYKEKVTELLDDDIKRYGKQQALALNLVLSVIPRLPLGNFLYARDQMNTVLDTIVVSAMKKSIRQPEVELYKIVYEALGYKDFLEIDQDGHEGYDVLNKALGYLNESGERTGKGEPIIAPEKESFEGGDLYIHEKVVYIGVGARTSFGAAYQIYNHMKDKCEREGYQMAIVFDENATSKPFNKQQDSMHIDTWSMPIGPKQMEMYVDEGLKRKILLFKNSNSPDKTTDVIDTGGNFVNFLLQKEYKIYPIPLEEQKEFGCNNIYMGKIPQKELANLIPDFLVDNVKEYNIPDQPSLPAIPYLSGNINGFGNVQVWIPQNIFGRDEYEIDVVPIGTNVVSLYQLMSSGKAIVFAPLYECTRGYGAAHCMTGQIHRSDIYLN</sequence>
<dbReference type="Proteomes" id="UP000034344">
    <property type="component" value="Unassembled WGS sequence"/>
</dbReference>
<reference evidence="1 2" key="1">
    <citation type="journal article" date="2015" name="Nature">
        <title>rRNA introns, odd ribosomes, and small enigmatic genomes across a large radiation of phyla.</title>
        <authorList>
            <person name="Brown C.T."/>
            <person name="Hug L.A."/>
            <person name="Thomas B.C."/>
            <person name="Sharon I."/>
            <person name="Castelle C.J."/>
            <person name="Singh A."/>
            <person name="Wilkins M.J."/>
            <person name="Williams K.H."/>
            <person name="Banfield J.F."/>
        </authorList>
    </citation>
    <scope>NUCLEOTIDE SEQUENCE [LARGE SCALE GENOMIC DNA]</scope>
</reference>
<gene>
    <name evidence="1" type="ORF">US11_C0001G0038</name>
</gene>
<dbReference type="Gene3D" id="3.75.10.10">
    <property type="entry name" value="L-arginine/glycine Amidinotransferase, Chain A"/>
    <property type="match status" value="1"/>
</dbReference>
<proteinExistence type="predicted"/>
<evidence type="ECO:0000313" key="2">
    <source>
        <dbReference type="Proteomes" id="UP000034344"/>
    </source>
</evidence>
<name>A0A0G0GQK5_9BACT</name>
<accession>A0A0G0GQK5</accession>
<protein>
    <recommendedName>
        <fullName evidence="3">Arginine deiminase</fullName>
    </recommendedName>
</protein>
<dbReference type="SUPFAM" id="SSF55909">
    <property type="entry name" value="Pentein"/>
    <property type="match status" value="2"/>
</dbReference>
<dbReference type="EMBL" id="LBRS01000001">
    <property type="protein sequence ID" value="KKQ02079.1"/>
    <property type="molecule type" value="Genomic_DNA"/>
</dbReference>
<organism evidence="1 2">
    <name type="scientific">Candidatus Roizmanbacteria bacterium GW2011_GWA2_36_23</name>
    <dbReference type="NCBI Taxonomy" id="1618480"/>
    <lineage>
        <taxon>Bacteria</taxon>
        <taxon>Candidatus Roizmaniibacteriota</taxon>
    </lineage>
</organism>
<dbReference type="AlphaFoldDB" id="A0A0G0GQK5"/>
<dbReference type="GO" id="GO:0019546">
    <property type="term" value="P:L-arginine deiminase pathway"/>
    <property type="evidence" value="ECO:0007669"/>
    <property type="project" value="TreeGrafter"/>
</dbReference>
<dbReference type="STRING" id="1618480.US11_C0001G0038"/>
<dbReference type="Pfam" id="PF02274">
    <property type="entry name" value="ADI"/>
    <property type="match status" value="1"/>
</dbReference>
<comment type="caution">
    <text evidence="1">The sequence shown here is derived from an EMBL/GenBank/DDBJ whole genome shotgun (WGS) entry which is preliminary data.</text>
</comment>
<dbReference type="PANTHER" id="PTHR47271:SF2">
    <property type="entry name" value="ARGININE DEIMINASE"/>
    <property type="match status" value="1"/>
</dbReference>
<dbReference type="PANTHER" id="PTHR47271">
    <property type="entry name" value="ARGININE DEIMINASE"/>
    <property type="match status" value="1"/>
</dbReference>
<evidence type="ECO:0008006" key="3">
    <source>
        <dbReference type="Google" id="ProtNLM"/>
    </source>
</evidence>
<evidence type="ECO:0000313" key="1">
    <source>
        <dbReference type="EMBL" id="KKQ02079.1"/>
    </source>
</evidence>